<evidence type="ECO:0000256" key="6">
    <source>
        <dbReference type="ARBA" id="ARBA00022833"/>
    </source>
</evidence>
<reference evidence="11" key="2">
    <citation type="journal article" date="2024" name="Environ. Microbiol.">
        <title>Genome analysis and description of Tunturibacter gen. nov. expands the diversity of Terriglobia in tundra soils.</title>
        <authorList>
            <person name="Messyasz A."/>
            <person name="Mannisto M.K."/>
            <person name="Kerkhof L.J."/>
            <person name="Haggblom M.M."/>
        </authorList>
    </citation>
    <scope>NUCLEOTIDE SEQUENCE</scope>
    <source>
        <strain evidence="11">M8UP39</strain>
    </source>
</reference>
<dbReference type="PROSITE" id="PS51747">
    <property type="entry name" value="CYT_DCMP_DEAMINASES_2"/>
    <property type="match status" value="1"/>
</dbReference>
<evidence type="ECO:0000256" key="4">
    <source>
        <dbReference type="ARBA" id="ARBA00022723"/>
    </source>
</evidence>
<dbReference type="FunFam" id="3.40.140.10:FF:000005">
    <property type="entry name" value="tRNA-specific adenosine deaminase"/>
    <property type="match status" value="1"/>
</dbReference>
<accession>A0AAU7Z6L1</accession>
<evidence type="ECO:0000256" key="1">
    <source>
        <dbReference type="ARBA" id="ARBA00010669"/>
    </source>
</evidence>
<dbReference type="EC" id="3.5.4.33" evidence="8"/>
<comment type="subunit">
    <text evidence="2 8">Homodimer.</text>
</comment>
<comment type="function">
    <text evidence="8">Catalyzes the deamination of adenosine to inosine at the wobble position 34 of tRNA(Arg2).</text>
</comment>
<comment type="similarity">
    <text evidence="1">Belongs to the cytidine and deoxycytidylate deaminase family. ADAT2 subfamily.</text>
</comment>
<dbReference type="Pfam" id="PF14437">
    <property type="entry name" value="MafB19-deam"/>
    <property type="match status" value="1"/>
</dbReference>
<dbReference type="PANTHER" id="PTHR11079">
    <property type="entry name" value="CYTOSINE DEAMINASE FAMILY MEMBER"/>
    <property type="match status" value="1"/>
</dbReference>
<comment type="cofactor">
    <cofactor evidence="8">
        <name>Zn(2+)</name>
        <dbReference type="ChEBI" id="CHEBI:29105"/>
    </cofactor>
    <text evidence="8">Binds 1 zinc ion per subunit.</text>
</comment>
<evidence type="ECO:0000313" key="11">
    <source>
        <dbReference type="EMBL" id="XCB24513.1"/>
    </source>
</evidence>
<proteinExistence type="inferred from homology"/>
<evidence type="ECO:0000256" key="2">
    <source>
        <dbReference type="ARBA" id="ARBA00011738"/>
    </source>
</evidence>
<keyword evidence="3 8" id="KW-0819">tRNA processing</keyword>
<dbReference type="NCBIfam" id="NF008113">
    <property type="entry name" value="PRK10860.1"/>
    <property type="match status" value="1"/>
</dbReference>
<sequence length="317" mass="34221">MLSSNETDEAHLREAIAEANDAEANGEVPVGAIVVHGDKIIGRGQNRVLRDSDPTAHAEIVALRQAGLHLRNYRLADCTLYVTLEPCAMCAGAILHARLSRLVYAAPDPKAGACGSVLSVMNHPQLNHTVEVTPNLLAEECSTLLTTFFRKRRQENSQARILQNEAANRDTVKEMLMATKKKWSAEVDTDSTHPDEGLFKKSASAIAKALATKKVSPKGPASGMQMLNFYINRAGKNLSQERHAELEKAKTLLSEIIAKTKPESEKPAAKSAAKKAPKKPAKKATKKAPAKKSPAKSSAKKPLGNRSLPCQVVSQAK</sequence>
<feature type="domain" description="CMP/dCMP-type deaminase" evidence="10">
    <location>
        <begin position="6"/>
        <end position="116"/>
    </location>
</feature>
<dbReference type="InterPro" id="IPR016192">
    <property type="entry name" value="APOBEC/CMP_deaminase_Zn-bd"/>
</dbReference>
<dbReference type="AlphaFoldDB" id="A0AAU7Z6L1"/>
<keyword evidence="4 8" id="KW-0479">Metal-binding</keyword>
<dbReference type="InterPro" id="IPR016193">
    <property type="entry name" value="Cytidine_deaminase-like"/>
</dbReference>
<feature type="region of interest" description="Disordered" evidence="9">
    <location>
        <begin position="258"/>
        <end position="317"/>
    </location>
</feature>
<feature type="binding site" evidence="8">
    <location>
        <position position="90"/>
    </location>
    <ligand>
        <name>Zn(2+)</name>
        <dbReference type="ChEBI" id="CHEBI:29105"/>
        <note>catalytic</note>
    </ligand>
</feature>
<keyword evidence="6 8" id="KW-0862">Zinc</keyword>
<feature type="active site" description="Proton donor" evidence="8">
    <location>
        <position position="59"/>
    </location>
</feature>
<dbReference type="EMBL" id="CP132938">
    <property type="protein sequence ID" value="XCB24513.1"/>
    <property type="molecule type" value="Genomic_DNA"/>
</dbReference>
<dbReference type="InterPro" id="IPR021513">
    <property type="entry name" value="Phage_RSL1_Orf186"/>
</dbReference>
<dbReference type="KEGG" id="tgi:RBB81_11450"/>
<feature type="binding site" evidence="8">
    <location>
        <position position="57"/>
    </location>
    <ligand>
        <name>Zn(2+)</name>
        <dbReference type="ChEBI" id="CHEBI:29105"/>
        <note>catalytic</note>
    </ligand>
</feature>
<reference evidence="11" key="1">
    <citation type="submission" date="2023-08" db="EMBL/GenBank/DDBJ databases">
        <authorList>
            <person name="Messyasz A."/>
            <person name="Mannisto M.K."/>
            <person name="Kerkhof L.J."/>
            <person name="Haggblom M."/>
        </authorList>
    </citation>
    <scope>NUCLEOTIDE SEQUENCE</scope>
    <source>
        <strain evidence="11">M8UP39</strain>
    </source>
</reference>
<dbReference type="GO" id="GO:0002100">
    <property type="term" value="P:tRNA wobble adenosine to inosine editing"/>
    <property type="evidence" value="ECO:0007669"/>
    <property type="project" value="UniProtKB-UniRule"/>
</dbReference>
<organism evidence="11">
    <name type="scientific">Tunturiibacter gelidiferens</name>
    <dbReference type="NCBI Taxonomy" id="3069689"/>
    <lineage>
        <taxon>Bacteria</taxon>
        <taxon>Pseudomonadati</taxon>
        <taxon>Acidobacteriota</taxon>
        <taxon>Terriglobia</taxon>
        <taxon>Terriglobales</taxon>
        <taxon>Acidobacteriaceae</taxon>
        <taxon>Tunturiibacter</taxon>
    </lineage>
</organism>
<feature type="compositionally biased region" description="Basic residues" evidence="9">
    <location>
        <begin position="272"/>
        <end position="294"/>
    </location>
</feature>
<gene>
    <name evidence="8 11" type="primary">tadA</name>
    <name evidence="11" type="ORF">RBB81_11450</name>
</gene>
<feature type="binding site" evidence="8">
    <location>
        <position position="87"/>
    </location>
    <ligand>
        <name>Zn(2+)</name>
        <dbReference type="ChEBI" id="CHEBI:29105"/>
        <note>catalytic</note>
    </ligand>
</feature>
<dbReference type="PANTHER" id="PTHR11079:SF202">
    <property type="entry name" value="TRNA-SPECIFIC ADENOSINE DEAMINASE"/>
    <property type="match status" value="1"/>
</dbReference>
<dbReference type="SUPFAM" id="SSF53927">
    <property type="entry name" value="Cytidine deaminase-like"/>
    <property type="match status" value="1"/>
</dbReference>
<dbReference type="PROSITE" id="PS00903">
    <property type="entry name" value="CYT_DCMP_DEAMINASES_1"/>
    <property type="match status" value="1"/>
</dbReference>
<dbReference type="Gene3D" id="3.40.140.10">
    <property type="entry name" value="Cytidine Deaminase, domain 2"/>
    <property type="match status" value="1"/>
</dbReference>
<dbReference type="InterPro" id="IPR002125">
    <property type="entry name" value="CMP_dCMP_dom"/>
</dbReference>
<evidence type="ECO:0000256" key="5">
    <source>
        <dbReference type="ARBA" id="ARBA00022801"/>
    </source>
</evidence>
<dbReference type="HAMAP" id="MF_00972">
    <property type="entry name" value="tRNA_aden_deaminase"/>
    <property type="match status" value="1"/>
</dbReference>
<dbReference type="RefSeq" id="WP_353073795.1">
    <property type="nucleotide sequence ID" value="NZ_CP132938.1"/>
</dbReference>
<dbReference type="InterPro" id="IPR058535">
    <property type="entry name" value="MafB19-deam"/>
</dbReference>
<protein>
    <recommendedName>
        <fullName evidence="8">tRNA-specific adenosine deaminase</fullName>
        <ecNumber evidence="8">3.5.4.33</ecNumber>
    </recommendedName>
</protein>
<dbReference type="CDD" id="cd01285">
    <property type="entry name" value="nucleoside_deaminase"/>
    <property type="match status" value="1"/>
</dbReference>
<dbReference type="Pfam" id="PF11373">
    <property type="entry name" value="DUF3175"/>
    <property type="match status" value="1"/>
</dbReference>
<evidence type="ECO:0000256" key="9">
    <source>
        <dbReference type="SAM" id="MobiDB-lite"/>
    </source>
</evidence>
<evidence type="ECO:0000256" key="7">
    <source>
        <dbReference type="ARBA" id="ARBA00048045"/>
    </source>
</evidence>
<dbReference type="InterPro" id="IPR028883">
    <property type="entry name" value="tRNA_aden_deaminase"/>
</dbReference>
<evidence type="ECO:0000259" key="10">
    <source>
        <dbReference type="PROSITE" id="PS51747"/>
    </source>
</evidence>
<keyword evidence="5 8" id="KW-0378">Hydrolase</keyword>
<dbReference type="GO" id="GO:0052717">
    <property type="term" value="F:tRNA-specific adenosine-34 deaminase activity"/>
    <property type="evidence" value="ECO:0007669"/>
    <property type="project" value="UniProtKB-UniRule"/>
</dbReference>
<evidence type="ECO:0000256" key="8">
    <source>
        <dbReference type="HAMAP-Rule" id="MF_00972"/>
    </source>
</evidence>
<name>A0AAU7Z6L1_9BACT</name>
<dbReference type="GO" id="GO:0008270">
    <property type="term" value="F:zinc ion binding"/>
    <property type="evidence" value="ECO:0007669"/>
    <property type="project" value="UniProtKB-UniRule"/>
</dbReference>
<comment type="catalytic activity">
    <reaction evidence="7 8">
        <text>adenosine(34) in tRNA + H2O + H(+) = inosine(34) in tRNA + NH4(+)</text>
        <dbReference type="Rhea" id="RHEA:43168"/>
        <dbReference type="Rhea" id="RHEA-COMP:10373"/>
        <dbReference type="Rhea" id="RHEA-COMP:10374"/>
        <dbReference type="ChEBI" id="CHEBI:15377"/>
        <dbReference type="ChEBI" id="CHEBI:15378"/>
        <dbReference type="ChEBI" id="CHEBI:28938"/>
        <dbReference type="ChEBI" id="CHEBI:74411"/>
        <dbReference type="ChEBI" id="CHEBI:82852"/>
        <dbReference type="EC" id="3.5.4.33"/>
    </reaction>
</comment>
<evidence type="ECO:0000256" key="3">
    <source>
        <dbReference type="ARBA" id="ARBA00022694"/>
    </source>
</evidence>
<feature type="compositionally biased region" description="Basic and acidic residues" evidence="9">
    <location>
        <begin position="258"/>
        <end position="268"/>
    </location>
</feature>